<evidence type="ECO:0000313" key="3">
    <source>
        <dbReference type="Proteomes" id="UP000257144"/>
    </source>
</evidence>
<organism evidence="2 3">
    <name type="scientific">Neobacillus piezotolerans</name>
    <dbReference type="NCBI Taxonomy" id="2259171"/>
    <lineage>
        <taxon>Bacteria</taxon>
        <taxon>Bacillati</taxon>
        <taxon>Bacillota</taxon>
        <taxon>Bacilli</taxon>
        <taxon>Bacillales</taxon>
        <taxon>Bacillaceae</taxon>
        <taxon>Neobacillus</taxon>
    </lineage>
</organism>
<evidence type="ECO:0000256" key="1">
    <source>
        <dbReference type="SAM" id="Phobius"/>
    </source>
</evidence>
<dbReference type="Gene3D" id="1.10.1760.20">
    <property type="match status" value="1"/>
</dbReference>
<feature type="transmembrane region" description="Helical" evidence="1">
    <location>
        <begin position="118"/>
        <end position="146"/>
    </location>
</feature>
<feature type="transmembrane region" description="Helical" evidence="1">
    <location>
        <begin position="166"/>
        <end position="184"/>
    </location>
</feature>
<dbReference type="InterPro" id="IPR012651">
    <property type="entry name" value="Thia_Transptr_ThiT"/>
</dbReference>
<dbReference type="AlphaFoldDB" id="A0A3D8GLK5"/>
<dbReference type="NCBIfam" id="TIGR02357">
    <property type="entry name" value="ECF_ThiT_YuaJ"/>
    <property type="match status" value="1"/>
</dbReference>
<dbReference type="OrthoDB" id="9795813at2"/>
<protein>
    <submittedName>
        <fullName evidence="2">Energy-coupled thiamine transporter ThiT</fullName>
    </submittedName>
</protein>
<feature type="transmembrane region" description="Helical" evidence="1">
    <location>
        <begin position="86"/>
        <end position="106"/>
    </location>
</feature>
<reference evidence="2 3" key="1">
    <citation type="submission" date="2018-07" db="EMBL/GenBank/DDBJ databases">
        <title>Bacillus sp. YLB-04 draft genome sequence.</title>
        <authorList>
            <person name="Yu L."/>
            <person name="Tang X."/>
        </authorList>
    </citation>
    <scope>NUCLEOTIDE SEQUENCE [LARGE SCALE GENOMIC DNA]</scope>
    <source>
        <strain evidence="2 3">YLB-04</strain>
    </source>
</reference>
<feature type="transmembrane region" description="Helical" evidence="1">
    <location>
        <begin position="7"/>
        <end position="28"/>
    </location>
</feature>
<gene>
    <name evidence="2" type="primary">thiT</name>
    <name evidence="2" type="ORF">DRW41_18860</name>
</gene>
<comment type="caution">
    <text evidence="2">The sequence shown here is derived from an EMBL/GenBank/DDBJ whole genome shotgun (WGS) entry which is preliminary data.</text>
</comment>
<dbReference type="GO" id="GO:0005886">
    <property type="term" value="C:plasma membrane"/>
    <property type="evidence" value="ECO:0007669"/>
    <property type="project" value="InterPro"/>
</dbReference>
<dbReference type="GO" id="GO:0015234">
    <property type="term" value="F:thiamine transmembrane transporter activity"/>
    <property type="evidence" value="ECO:0007669"/>
    <property type="project" value="InterPro"/>
</dbReference>
<dbReference type="RefSeq" id="WP_115453582.1">
    <property type="nucleotide sequence ID" value="NZ_QNQT01000011.1"/>
</dbReference>
<accession>A0A3D8GLK5</accession>
<feature type="transmembrane region" description="Helical" evidence="1">
    <location>
        <begin position="34"/>
        <end position="53"/>
    </location>
</feature>
<name>A0A3D8GLK5_9BACI</name>
<sequence length="200" mass="21524">MEQKRKTLFLVEVAVFTALAFLLDMAANFLSLKIWPQGGSLSIAMVPIFLMAYRWGLKGGLLSGFLLGLLQIVLGQAYIIHPVQGALDYLVAFTVVGTAGIFAAAVRKAKIENKRVKWLTYMSVGVLLGSTLRFMAHFIGGIVFFADSAPAGTPVALFSFLYNGSYMLPNAIFCAIIVGLVFGASPRLVTAPGKSINNIQ</sequence>
<proteinExistence type="predicted"/>
<keyword evidence="1" id="KW-0472">Membrane</keyword>
<keyword evidence="1" id="KW-0812">Transmembrane</keyword>
<keyword evidence="1" id="KW-1133">Transmembrane helix</keyword>
<dbReference type="Proteomes" id="UP000257144">
    <property type="component" value="Unassembled WGS sequence"/>
</dbReference>
<keyword evidence="3" id="KW-1185">Reference proteome</keyword>
<evidence type="ECO:0000313" key="2">
    <source>
        <dbReference type="EMBL" id="RDU35344.1"/>
    </source>
</evidence>
<dbReference type="Pfam" id="PF09515">
    <property type="entry name" value="Thia_YuaJ"/>
    <property type="match status" value="1"/>
</dbReference>
<feature type="transmembrane region" description="Helical" evidence="1">
    <location>
        <begin position="60"/>
        <end position="80"/>
    </location>
</feature>
<dbReference type="EMBL" id="QNQT01000011">
    <property type="protein sequence ID" value="RDU35344.1"/>
    <property type="molecule type" value="Genomic_DNA"/>
</dbReference>